<gene>
    <name evidence="3" type="ORF">Pph01_48560</name>
</gene>
<accession>A0A8J3U715</accession>
<proteinExistence type="predicted"/>
<evidence type="ECO:0000256" key="2">
    <source>
        <dbReference type="SAM" id="Phobius"/>
    </source>
</evidence>
<keyword evidence="4" id="KW-1185">Reference proteome</keyword>
<keyword evidence="2" id="KW-1133">Transmembrane helix</keyword>
<dbReference type="EMBL" id="BOOP01000022">
    <property type="protein sequence ID" value="GII39853.1"/>
    <property type="molecule type" value="Genomic_DNA"/>
</dbReference>
<keyword evidence="2" id="KW-0812">Transmembrane</keyword>
<evidence type="ECO:0000313" key="3">
    <source>
        <dbReference type="EMBL" id="GII39853.1"/>
    </source>
</evidence>
<feature type="transmembrane region" description="Helical" evidence="2">
    <location>
        <begin position="25"/>
        <end position="45"/>
    </location>
</feature>
<evidence type="ECO:0000313" key="4">
    <source>
        <dbReference type="Proteomes" id="UP000622547"/>
    </source>
</evidence>
<reference evidence="3 4" key="1">
    <citation type="submission" date="2021-01" db="EMBL/GenBank/DDBJ databases">
        <title>Whole genome shotgun sequence of Planotetraspora phitsanulokensis NBRC 104273.</title>
        <authorList>
            <person name="Komaki H."/>
            <person name="Tamura T."/>
        </authorList>
    </citation>
    <scope>NUCLEOTIDE SEQUENCE [LARGE SCALE GENOMIC DNA]</scope>
    <source>
        <strain evidence="3 4">NBRC 104273</strain>
    </source>
</reference>
<protein>
    <submittedName>
        <fullName evidence="3">Uncharacterized protein</fullName>
    </submittedName>
</protein>
<name>A0A8J3U715_9ACTN</name>
<evidence type="ECO:0000256" key="1">
    <source>
        <dbReference type="SAM" id="MobiDB-lite"/>
    </source>
</evidence>
<sequence>MPPKEPQVPQEVLAPQARPVSGIKVVAYASIVAVVLLAFLGGLAVGRKSSPTSDCGSLRQGALDSIKESDQMDPGPEKQFQTRVVLHVIADNPACFDASMVATARAELDQLSSEAAKEAAREARACSEDWSRVC</sequence>
<dbReference type="AlphaFoldDB" id="A0A8J3U715"/>
<dbReference type="Proteomes" id="UP000622547">
    <property type="component" value="Unassembled WGS sequence"/>
</dbReference>
<keyword evidence="2" id="KW-0472">Membrane</keyword>
<comment type="caution">
    <text evidence="3">The sequence shown here is derived from an EMBL/GenBank/DDBJ whole genome shotgun (WGS) entry which is preliminary data.</text>
</comment>
<feature type="region of interest" description="Disordered" evidence="1">
    <location>
        <begin position="46"/>
        <end position="77"/>
    </location>
</feature>
<organism evidence="3 4">
    <name type="scientific">Planotetraspora phitsanulokensis</name>
    <dbReference type="NCBI Taxonomy" id="575192"/>
    <lineage>
        <taxon>Bacteria</taxon>
        <taxon>Bacillati</taxon>
        <taxon>Actinomycetota</taxon>
        <taxon>Actinomycetes</taxon>
        <taxon>Streptosporangiales</taxon>
        <taxon>Streptosporangiaceae</taxon>
        <taxon>Planotetraspora</taxon>
    </lineage>
</organism>